<dbReference type="AlphaFoldDB" id="A0A0K1PIA3"/>
<name>A0A0K1PIA3_9BACT</name>
<dbReference type="EMBL" id="CP012332">
    <property type="protein sequence ID" value="AKU93232.1"/>
    <property type="molecule type" value="Genomic_DNA"/>
</dbReference>
<organism evidence="2 3">
    <name type="scientific">Vulgatibacter incomptus</name>
    <dbReference type="NCBI Taxonomy" id="1391653"/>
    <lineage>
        <taxon>Bacteria</taxon>
        <taxon>Pseudomonadati</taxon>
        <taxon>Myxococcota</taxon>
        <taxon>Myxococcia</taxon>
        <taxon>Myxococcales</taxon>
        <taxon>Cystobacterineae</taxon>
        <taxon>Vulgatibacteraceae</taxon>
        <taxon>Vulgatibacter</taxon>
    </lineage>
</organism>
<reference evidence="2 3" key="1">
    <citation type="submission" date="2015-08" db="EMBL/GenBank/DDBJ databases">
        <authorList>
            <person name="Babu N.S."/>
            <person name="Beckwith C.J."/>
            <person name="Beseler K.G."/>
            <person name="Brison A."/>
            <person name="Carone J.V."/>
            <person name="Caskin T.P."/>
            <person name="Diamond M."/>
            <person name="Durham M.E."/>
            <person name="Foxe J.M."/>
            <person name="Go M."/>
            <person name="Henderson B.A."/>
            <person name="Jones I.B."/>
            <person name="McGettigan J.A."/>
            <person name="Micheletti S.J."/>
            <person name="Nasrallah M.E."/>
            <person name="Ortiz D."/>
            <person name="Piller C.R."/>
            <person name="Privatt S.R."/>
            <person name="Schneider S.L."/>
            <person name="Sharp S."/>
            <person name="Smith T.C."/>
            <person name="Stanton J.D."/>
            <person name="Ullery H.E."/>
            <person name="Wilson R.J."/>
            <person name="Serrano M.G."/>
            <person name="Buck G."/>
            <person name="Lee V."/>
            <person name="Wang Y."/>
            <person name="Carvalho R."/>
            <person name="Voegtly L."/>
            <person name="Shi R."/>
            <person name="Duckworth R."/>
            <person name="Johnson A."/>
            <person name="Loviza R."/>
            <person name="Walstead R."/>
            <person name="Shah Z."/>
            <person name="Kiflezghi M."/>
            <person name="Wade K."/>
            <person name="Ball S.L."/>
            <person name="Bradley K.W."/>
            <person name="Asai D.J."/>
            <person name="Bowman C.A."/>
            <person name="Russell D.A."/>
            <person name="Pope W.H."/>
            <person name="Jacobs-Sera D."/>
            <person name="Hendrix R.W."/>
            <person name="Hatfull G.F."/>
        </authorList>
    </citation>
    <scope>NUCLEOTIDE SEQUENCE [LARGE SCALE GENOMIC DNA]</scope>
    <source>
        <strain evidence="2 3">DSM 27710</strain>
    </source>
</reference>
<sequence length="49" mass="5884">MALMETNMAVKRGNRSKKKLSNRSKSKRAVLKRRRRQRKISQRKGMRAR</sequence>
<evidence type="ECO:0000256" key="1">
    <source>
        <dbReference type="SAM" id="MobiDB-lite"/>
    </source>
</evidence>
<proteinExistence type="predicted"/>
<accession>A0A0K1PIA3</accession>
<gene>
    <name evidence="2" type="ORF">AKJ08_3619</name>
</gene>
<feature type="compositionally biased region" description="Basic residues" evidence="1">
    <location>
        <begin position="12"/>
        <end position="49"/>
    </location>
</feature>
<dbReference type="Proteomes" id="UP000055590">
    <property type="component" value="Chromosome"/>
</dbReference>
<feature type="region of interest" description="Disordered" evidence="1">
    <location>
        <begin position="1"/>
        <end position="49"/>
    </location>
</feature>
<dbReference type="KEGG" id="vin:AKJ08_3619"/>
<evidence type="ECO:0000313" key="2">
    <source>
        <dbReference type="EMBL" id="AKU93232.1"/>
    </source>
</evidence>
<protein>
    <submittedName>
        <fullName evidence="2">Uncharacterized protein</fullName>
    </submittedName>
</protein>
<keyword evidence="3" id="KW-1185">Reference proteome</keyword>
<evidence type="ECO:0000313" key="3">
    <source>
        <dbReference type="Proteomes" id="UP000055590"/>
    </source>
</evidence>